<evidence type="ECO:0000313" key="1">
    <source>
        <dbReference type="EMBL" id="ODA12608.1"/>
    </source>
</evidence>
<name>A0A1C3CV60_9GAMM</name>
<gene>
    <name evidence="1" type="ORF">BBP83_08560</name>
</gene>
<dbReference type="STRING" id="1891224.BBP83_08560"/>
<sequence length="206" mass="24112">MEFNELKEIGKRDIEILKNANQVKEEHQNISTQFLENAKNMVDRINFYLADLLSNSAGNNGLTSLDRNLRSWGIKNTGISLTFRVHDEASLSKMQTLSQIVVKRGRLQSEFNVLVTYKYSSNFEFAKQYESFSRHLNEIYIQDVVTLNNQIEKMKAVPNLISQNFRRTSIENSEFWMNFQGEKMVANKENFEIIIKKMFDLSYCLK</sequence>
<organism evidence="1 2">
    <name type="scientific">Acinetobacter celticus</name>
    <dbReference type="NCBI Taxonomy" id="1891224"/>
    <lineage>
        <taxon>Bacteria</taxon>
        <taxon>Pseudomonadati</taxon>
        <taxon>Pseudomonadota</taxon>
        <taxon>Gammaproteobacteria</taxon>
        <taxon>Moraxellales</taxon>
        <taxon>Moraxellaceae</taxon>
        <taxon>Acinetobacter</taxon>
    </lineage>
</organism>
<comment type="caution">
    <text evidence="1">The sequence shown here is derived from an EMBL/GenBank/DDBJ whole genome shotgun (WGS) entry which is preliminary data.</text>
</comment>
<reference evidence="1 2" key="1">
    <citation type="submission" date="2016-07" db="EMBL/GenBank/DDBJ databases">
        <title>Acinetobacter sp. ANC 4603.</title>
        <authorList>
            <person name="Radolfova-Krizova L."/>
            <person name="Nemec A."/>
        </authorList>
    </citation>
    <scope>NUCLEOTIDE SEQUENCE [LARGE SCALE GENOMIC DNA]</scope>
    <source>
        <strain evidence="1 2">ANC 4603</strain>
    </source>
</reference>
<keyword evidence="2" id="KW-1185">Reference proteome</keyword>
<protein>
    <submittedName>
        <fullName evidence="1">Uncharacterized protein</fullName>
    </submittedName>
</protein>
<proteinExistence type="predicted"/>
<dbReference type="Proteomes" id="UP000186553">
    <property type="component" value="Unassembled WGS sequence"/>
</dbReference>
<dbReference type="EMBL" id="MBDL01000010">
    <property type="protein sequence ID" value="ODA12608.1"/>
    <property type="molecule type" value="Genomic_DNA"/>
</dbReference>
<dbReference type="AlphaFoldDB" id="A0A1C3CV60"/>
<dbReference type="RefSeq" id="WP_068887916.1">
    <property type="nucleotide sequence ID" value="NZ_CBCRUU010000012.1"/>
</dbReference>
<evidence type="ECO:0000313" key="2">
    <source>
        <dbReference type="Proteomes" id="UP000186553"/>
    </source>
</evidence>
<accession>A0A1C3CV60</accession>